<proteinExistence type="predicted"/>
<evidence type="ECO:0000256" key="1">
    <source>
        <dbReference type="SAM" id="MobiDB-lite"/>
    </source>
</evidence>
<accession>A0ABQ8ERR8</accession>
<evidence type="ECO:0000313" key="3">
    <source>
        <dbReference type="Proteomes" id="UP001648503"/>
    </source>
</evidence>
<name>A0ABQ8ERR8_9FUNG</name>
<comment type="caution">
    <text evidence="2">The sequence shown here is derived from an EMBL/GenBank/DDBJ whole genome shotgun (WGS) entry which is preliminary data.</text>
</comment>
<keyword evidence="3" id="KW-1185">Reference proteome</keyword>
<feature type="region of interest" description="Disordered" evidence="1">
    <location>
        <begin position="182"/>
        <end position="215"/>
    </location>
</feature>
<gene>
    <name evidence="2" type="ORF">BASA50_001147</name>
</gene>
<dbReference type="EMBL" id="JAFCIX010000580">
    <property type="protein sequence ID" value="KAH6585538.1"/>
    <property type="molecule type" value="Genomic_DNA"/>
</dbReference>
<feature type="compositionally biased region" description="Low complexity" evidence="1">
    <location>
        <begin position="198"/>
        <end position="215"/>
    </location>
</feature>
<sequence>MGDAPTLLAVHTDLEQAVTLASQARVKEALDLCSSVMEVVCTHIETLGLVDPDEPGSPHSPTTEKAAALLLGGFDRIGMNSPATTLQPTANTDSTIETGHGAIQSHNSSASTHATDNGDSRVRTPASSVWTLSGNDLMPLTVAHRIDFWQQINSTWLLAIRCAGNSTEMDLVRQEAVAFTGRRGSRGRTAKGTKTAQAASNSTTHATGSAAATDTAGHTGLNACPDDDGDLTTAMSIKDWVVLRDNITSCGDVLELYGLVDYSMGFAELEIVEAIHAQMSRM</sequence>
<evidence type="ECO:0000313" key="2">
    <source>
        <dbReference type="EMBL" id="KAH6585538.1"/>
    </source>
</evidence>
<feature type="compositionally biased region" description="Polar residues" evidence="1">
    <location>
        <begin position="85"/>
        <end position="97"/>
    </location>
</feature>
<dbReference type="Proteomes" id="UP001648503">
    <property type="component" value="Unassembled WGS sequence"/>
</dbReference>
<feature type="region of interest" description="Disordered" evidence="1">
    <location>
        <begin position="85"/>
        <end position="125"/>
    </location>
</feature>
<organism evidence="2 3">
    <name type="scientific">Batrachochytrium salamandrivorans</name>
    <dbReference type="NCBI Taxonomy" id="1357716"/>
    <lineage>
        <taxon>Eukaryota</taxon>
        <taxon>Fungi</taxon>
        <taxon>Fungi incertae sedis</taxon>
        <taxon>Chytridiomycota</taxon>
        <taxon>Chytridiomycota incertae sedis</taxon>
        <taxon>Chytridiomycetes</taxon>
        <taxon>Rhizophydiales</taxon>
        <taxon>Rhizophydiales incertae sedis</taxon>
        <taxon>Batrachochytrium</taxon>
    </lineage>
</organism>
<reference evidence="2 3" key="1">
    <citation type="submission" date="2021-02" db="EMBL/GenBank/DDBJ databases">
        <title>Variation within the Batrachochytrium salamandrivorans European outbreak.</title>
        <authorList>
            <person name="Kelly M."/>
            <person name="Pasmans F."/>
            <person name="Shea T.P."/>
            <person name="Munoz J.F."/>
            <person name="Carranza S."/>
            <person name="Cuomo C.A."/>
            <person name="Martel A."/>
        </authorList>
    </citation>
    <scope>NUCLEOTIDE SEQUENCE [LARGE SCALE GENOMIC DNA]</scope>
    <source>
        <strain evidence="2 3">AMFP18/2</strain>
    </source>
</reference>
<protein>
    <submittedName>
        <fullName evidence="2">Uncharacterized protein</fullName>
    </submittedName>
</protein>
<feature type="compositionally biased region" description="Polar residues" evidence="1">
    <location>
        <begin position="104"/>
        <end position="115"/>
    </location>
</feature>